<dbReference type="AlphaFoldDB" id="A0A0E0R1C4"/>
<dbReference type="PANTHER" id="PTHR32099:SF102">
    <property type="entry name" value="OS12G0608700 PROTEIN"/>
    <property type="match status" value="1"/>
</dbReference>
<feature type="compositionally biased region" description="Basic residues" evidence="3">
    <location>
        <begin position="48"/>
        <end position="80"/>
    </location>
</feature>
<dbReference type="Gene3D" id="3.30.430.20">
    <property type="entry name" value="Gnk2 domain, C-X8-C-X2-C motif"/>
    <property type="match status" value="1"/>
</dbReference>
<keyword evidence="1" id="KW-0732">Signal</keyword>
<evidence type="ECO:0000256" key="1">
    <source>
        <dbReference type="ARBA" id="ARBA00022729"/>
    </source>
</evidence>
<organism evidence="5 6">
    <name type="scientific">Oryza rufipogon</name>
    <name type="common">Brownbeard rice</name>
    <name type="synonym">Asian wild rice</name>
    <dbReference type="NCBI Taxonomy" id="4529"/>
    <lineage>
        <taxon>Eukaryota</taxon>
        <taxon>Viridiplantae</taxon>
        <taxon>Streptophyta</taxon>
        <taxon>Embryophyta</taxon>
        <taxon>Tracheophyta</taxon>
        <taxon>Spermatophyta</taxon>
        <taxon>Magnoliopsida</taxon>
        <taxon>Liliopsida</taxon>
        <taxon>Poales</taxon>
        <taxon>Poaceae</taxon>
        <taxon>BOP clade</taxon>
        <taxon>Oryzoideae</taxon>
        <taxon>Oryzeae</taxon>
        <taxon>Oryzinae</taxon>
        <taxon>Oryza</taxon>
    </lineage>
</organism>
<evidence type="ECO:0000256" key="2">
    <source>
        <dbReference type="ARBA" id="ARBA00022737"/>
    </source>
</evidence>
<reference evidence="6" key="1">
    <citation type="submission" date="2013-06" db="EMBL/GenBank/DDBJ databases">
        <authorList>
            <person name="Zhao Q."/>
        </authorList>
    </citation>
    <scope>NUCLEOTIDE SEQUENCE</scope>
    <source>
        <strain evidence="6">cv. W1943</strain>
    </source>
</reference>
<dbReference type="CDD" id="cd23509">
    <property type="entry name" value="Gnk2-like"/>
    <property type="match status" value="1"/>
</dbReference>
<dbReference type="PANTHER" id="PTHR32099">
    <property type="entry name" value="CYSTEINE-RICH REPEAT SECRETORY PROTEIN"/>
    <property type="match status" value="1"/>
</dbReference>
<dbReference type="Proteomes" id="UP000008022">
    <property type="component" value="Unassembled WGS sequence"/>
</dbReference>
<proteinExistence type="predicted"/>
<dbReference type="HOGENOM" id="CLU_1013321_0_0_1"/>
<dbReference type="STRING" id="4529.A0A0E0R1C4"/>
<dbReference type="InterPro" id="IPR038408">
    <property type="entry name" value="GNK2_sf"/>
</dbReference>
<dbReference type="InterPro" id="IPR002902">
    <property type="entry name" value="GNK2"/>
</dbReference>
<protein>
    <recommendedName>
        <fullName evidence="4">Gnk2-homologous domain-containing protein</fullName>
    </recommendedName>
</protein>
<feature type="region of interest" description="Disordered" evidence="3">
    <location>
        <begin position="23"/>
        <end position="148"/>
    </location>
</feature>
<evidence type="ECO:0000313" key="5">
    <source>
        <dbReference type="EnsemblPlants" id="ORUFI10G16620.1"/>
    </source>
</evidence>
<reference evidence="5" key="2">
    <citation type="submission" date="2015-06" db="UniProtKB">
        <authorList>
            <consortium name="EnsemblPlants"/>
        </authorList>
    </citation>
    <scope>IDENTIFICATION</scope>
</reference>
<evidence type="ECO:0000259" key="4">
    <source>
        <dbReference type="PROSITE" id="PS51473"/>
    </source>
</evidence>
<dbReference type="PROSITE" id="PS51473">
    <property type="entry name" value="GNK2"/>
    <property type="match status" value="1"/>
</dbReference>
<keyword evidence="2" id="KW-0677">Repeat</keyword>
<feature type="domain" description="Gnk2-homologous" evidence="4">
    <location>
        <begin position="110"/>
        <end position="221"/>
    </location>
</feature>
<dbReference type="Pfam" id="PF01657">
    <property type="entry name" value="Stress-antifung"/>
    <property type="match status" value="1"/>
</dbReference>
<name>A0A0E0R1C4_ORYRU</name>
<keyword evidence="6" id="KW-1185">Reference proteome</keyword>
<accession>A0A0E0R1C4</accession>
<dbReference type="EnsemblPlants" id="ORUFI10G16620.1">
    <property type="protein sequence ID" value="ORUFI10G16620.1"/>
    <property type="gene ID" value="ORUFI10G16620"/>
</dbReference>
<evidence type="ECO:0000256" key="3">
    <source>
        <dbReference type="SAM" id="MobiDB-lite"/>
    </source>
</evidence>
<sequence>MSGCHVIYPFLLSQFSPHLGRQASRQVGEEVDRASRERRRFGGGGRRSSMRQRRRPRRSRLVGGAGKRRAERRRQLRPPHRPAGGPGKWWAKPATARAGAADQRSSPCRRRRAVGRHAAGEEGAAAVGRRRRRHVQTRQPPPYANARYSEAESNDGFYKALLGTAPNEAFALAMCYADRNWTECESCLRAAAIGMASLYPRSRAAAAMYDACLLRYSNASSSFAAANTTVVSAYSVRLRGGLHCCRRRHQRLELRQRRRAAAAAARPALGRGRRF</sequence>
<evidence type="ECO:0000313" key="6">
    <source>
        <dbReference type="Proteomes" id="UP000008022"/>
    </source>
</evidence>
<dbReference type="Gramene" id="ORUFI10G16620.1">
    <property type="protein sequence ID" value="ORUFI10G16620.1"/>
    <property type="gene ID" value="ORUFI10G16620"/>
</dbReference>